<dbReference type="RefSeq" id="WP_133867550.1">
    <property type="nucleotide sequence ID" value="NZ_SOAU01000001.1"/>
</dbReference>
<name>A0A4R7HXW3_9ACTN</name>
<gene>
    <name evidence="1" type="ORF">BDK89_0616</name>
</gene>
<proteinExistence type="predicted"/>
<dbReference type="Pfam" id="PF05908">
    <property type="entry name" value="Gamma_PGA_hydro"/>
    <property type="match status" value="1"/>
</dbReference>
<dbReference type="InterPro" id="IPR008585">
    <property type="entry name" value="Gamma_PGA_hydro"/>
</dbReference>
<dbReference type="Gene3D" id="3.40.630.100">
    <property type="entry name" value="Poly-gamma-glutamate hydrolase, zinc-binding motif"/>
    <property type="match status" value="1"/>
</dbReference>
<dbReference type="OrthoDB" id="141582at2"/>
<sequence length="202" mass="22283">MTQPSFAEVLATPDVTEECELRSRFGVMAYHGGGLEAMTDVIAREAAERSGASYYGVVHPPGWTTHLPSIRVTPDQSDRLAAFVEHVDVVVTVHGYGRRGLFTSLLLGGRNRPLATHVADHLRRALPAYEIVDDLDRIPTELRGVHPKNPVNAPRGGGVQIELPPRVRGSSPLWWDWHEPIVPHTRSLIDGLVTAVEDWPLD</sequence>
<dbReference type="EMBL" id="SOAU01000001">
    <property type="protein sequence ID" value="TDT15056.1"/>
    <property type="molecule type" value="Genomic_DNA"/>
</dbReference>
<dbReference type="Proteomes" id="UP000294558">
    <property type="component" value="Unassembled WGS sequence"/>
</dbReference>
<evidence type="ECO:0000313" key="2">
    <source>
        <dbReference type="Proteomes" id="UP000294558"/>
    </source>
</evidence>
<evidence type="ECO:0000313" key="1">
    <source>
        <dbReference type="EMBL" id="TDT15056.1"/>
    </source>
</evidence>
<accession>A0A4R7HXW3</accession>
<protein>
    <submittedName>
        <fullName evidence="1">Phage replication-related protein YjqB (UPF0714/DUF867 family)</fullName>
    </submittedName>
</protein>
<comment type="caution">
    <text evidence="1">The sequence shown here is derived from an EMBL/GenBank/DDBJ whole genome shotgun (WGS) entry which is preliminary data.</text>
</comment>
<dbReference type="InterPro" id="IPR038128">
    <property type="entry name" value="Gamma_PGA_hydro_sf"/>
</dbReference>
<dbReference type="AlphaFoldDB" id="A0A4R7HXW3"/>
<organism evidence="1 2">
    <name type="scientific">Ilumatobacter fluminis</name>
    <dbReference type="NCBI Taxonomy" id="467091"/>
    <lineage>
        <taxon>Bacteria</taxon>
        <taxon>Bacillati</taxon>
        <taxon>Actinomycetota</taxon>
        <taxon>Acidimicrobiia</taxon>
        <taxon>Acidimicrobiales</taxon>
        <taxon>Ilumatobacteraceae</taxon>
        <taxon>Ilumatobacter</taxon>
    </lineage>
</organism>
<reference evidence="1 2" key="1">
    <citation type="submission" date="2019-03" db="EMBL/GenBank/DDBJ databases">
        <title>Sequencing the genomes of 1000 actinobacteria strains.</title>
        <authorList>
            <person name="Klenk H.-P."/>
        </authorList>
    </citation>
    <scope>NUCLEOTIDE SEQUENCE [LARGE SCALE GENOMIC DNA]</scope>
    <source>
        <strain evidence="1 2">DSM 18936</strain>
    </source>
</reference>
<keyword evidence="2" id="KW-1185">Reference proteome</keyword>